<accession>A0A485AH70</accession>
<protein>
    <submittedName>
        <fullName evidence="2">N-substituted formamide deformylase</fullName>
        <ecNumber evidence="2">3.5.1.91</ecNumber>
    </submittedName>
</protein>
<dbReference type="PANTHER" id="PTHR22642:SF21">
    <property type="entry name" value="PERIPLASMIC PROTEIN"/>
    <property type="match status" value="1"/>
</dbReference>
<dbReference type="Gene3D" id="3.20.20.140">
    <property type="entry name" value="Metal-dependent hydrolases"/>
    <property type="match status" value="1"/>
</dbReference>
<dbReference type="InterPro" id="IPR011059">
    <property type="entry name" value="Metal-dep_hydrolase_composite"/>
</dbReference>
<proteinExistence type="predicted"/>
<gene>
    <name evidence="2" type="primary">nfdA</name>
    <name evidence="2" type="ORF">NCTC12998_01212</name>
</gene>
<dbReference type="Gene3D" id="2.30.40.10">
    <property type="entry name" value="Urease, subunit C, domain 1"/>
    <property type="match status" value="1"/>
</dbReference>
<organism evidence="2 3">
    <name type="scientific">Raoultella planticola</name>
    <name type="common">Klebsiella planticola</name>
    <dbReference type="NCBI Taxonomy" id="575"/>
    <lineage>
        <taxon>Bacteria</taxon>
        <taxon>Pseudomonadati</taxon>
        <taxon>Pseudomonadota</taxon>
        <taxon>Gammaproteobacteria</taxon>
        <taxon>Enterobacterales</taxon>
        <taxon>Enterobacteriaceae</taxon>
        <taxon>Klebsiella/Raoultella group</taxon>
        <taxon>Raoultella</taxon>
    </lineage>
</organism>
<dbReference type="GO" id="GO:0016810">
    <property type="term" value="F:hydrolase activity, acting on carbon-nitrogen (but not peptide) bonds"/>
    <property type="evidence" value="ECO:0007669"/>
    <property type="project" value="InterPro"/>
</dbReference>
<dbReference type="PANTHER" id="PTHR22642">
    <property type="entry name" value="IMIDAZOLONEPROPIONASE"/>
    <property type="match status" value="1"/>
</dbReference>
<dbReference type="InterPro" id="IPR013108">
    <property type="entry name" value="Amidohydro_3"/>
</dbReference>
<dbReference type="Pfam" id="PF07969">
    <property type="entry name" value="Amidohydro_3"/>
    <property type="match status" value="1"/>
</dbReference>
<evidence type="ECO:0000259" key="1">
    <source>
        <dbReference type="Pfam" id="PF07969"/>
    </source>
</evidence>
<dbReference type="EC" id="3.5.1.91" evidence="2"/>
<feature type="domain" description="Amidohydrolase 3" evidence="1">
    <location>
        <begin position="52"/>
        <end position="169"/>
    </location>
</feature>
<dbReference type="SUPFAM" id="SSF51338">
    <property type="entry name" value="Composite domain of metallo-dependent hydrolases"/>
    <property type="match status" value="1"/>
</dbReference>
<dbReference type="SUPFAM" id="SSF51556">
    <property type="entry name" value="Metallo-dependent hydrolases"/>
    <property type="match status" value="1"/>
</dbReference>
<reference evidence="2 3" key="1">
    <citation type="submission" date="2019-03" db="EMBL/GenBank/DDBJ databases">
        <authorList>
            <consortium name="Pathogen Informatics"/>
        </authorList>
    </citation>
    <scope>NUCLEOTIDE SEQUENCE [LARGE SCALE GENOMIC DNA]</scope>
    <source>
        <strain evidence="2 3">NCTC12998</strain>
    </source>
</reference>
<evidence type="ECO:0000313" key="3">
    <source>
        <dbReference type="Proteomes" id="UP000345637"/>
    </source>
</evidence>
<sequence length="173" mass="19053">MSQTATLILTNGRIHTLDRTNPLTEAIAIANGKILATGSSDRIMSFAAQGTQIVDLQGHTVIPGLNDSHLHLIRGGLNYNLELRWEGVPSLADALRMLKDQADRTPSPQWVRVVGGWSEFQFAERRMPTLEELNEAAPDTPVFVLHLYDRALLNRAALKAVGYTKETPGSGRR</sequence>
<name>A0A485AH70_RAOPL</name>
<dbReference type="Proteomes" id="UP000345637">
    <property type="component" value="Unassembled WGS sequence"/>
</dbReference>
<keyword evidence="2" id="KW-0378">Hydrolase</keyword>
<dbReference type="InterPro" id="IPR032466">
    <property type="entry name" value="Metal_Hydrolase"/>
</dbReference>
<evidence type="ECO:0000313" key="2">
    <source>
        <dbReference type="EMBL" id="VFS60040.1"/>
    </source>
</evidence>
<dbReference type="AlphaFoldDB" id="A0A485AH70"/>
<dbReference type="Gene3D" id="3.10.310.70">
    <property type="match status" value="1"/>
</dbReference>
<dbReference type="EMBL" id="CAADJE010000015">
    <property type="protein sequence ID" value="VFS60040.1"/>
    <property type="molecule type" value="Genomic_DNA"/>
</dbReference>